<gene>
    <name evidence="5" type="ORF">LECACI_7A004533</name>
</gene>
<dbReference type="Proteomes" id="UP001296104">
    <property type="component" value="Unassembled WGS sequence"/>
</dbReference>
<organism evidence="5 6">
    <name type="scientific">Lecanosticta acicola</name>
    <dbReference type="NCBI Taxonomy" id="111012"/>
    <lineage>
        <taxon>Eukaryota</taxon>
        <taxon>Fungi</taxon>
        <taxon>Dikarya</taxon>
        <taxon>Ascomycota</taxon>
        <taxon>Pezizomycotina</taxon>
        <taxon>Dothideomycetes</taxon>
        <taxon>Dothideomycetidae</taxon>
        <taxon>Mycosphaerellales</taxon>
        <taxon>Mycosphaerellaceae</taxon>
        <taxon>Lecanosticta</taxon>
    </lineage>
</organism>
<keyword evidence="3" id="KW-0808">Transferase</keyword>
<dbReference type="GO" id="GO:0008168">
    <property type="term" value="F:methyltransferase activity"/>
    <property type="evidence" value="ECO:0007669"/>
    <property type="project" value="UniProtKB-KW"/>
</dbReference>
<dbReference type="PANTHER" id="PTHR12176">
    <property type="entry name" value="SAM-DEPENDENT METHYLTRANSFERASE SUPERFAMILY PROTEIN"/>
    <property type="match status" value="1"/>
</dbReference>
<comment type="similarity">
    <text evidence="1">Belongs to the methyltransferase superfamily.</text>
</comment>
<evidence type="ECO:0000256" key="1">
    <source>
        <dbReference type="ARBA" id="ARBA00008361"/>
    </source>
</evidence>
<reference evidence="5" key="1">
    <citation type="submission" date="2023-11" db="EMBL/GenBank/DDBJ databases">
        <authorList>
            <person name="Alioto T."/>
            <person name="Alioto T."/>
            <person name="Gomez Garrido J."/>
        </authorList>
    </citation>
    <scope>NUCLEOTIDE SEQUENCE</scope>
</reference>
<keyword evidence="6" id="KW-1185">Reference proteome</keyword>
<dbReference type="GO" id="GO:0032259">
    <property type="term" value="P:methylation"/>
    <property type="evidence" value="ECO:0007669"/>
    <property type="project" value="UniProtKB-KW"/>
</dbReference>
<evidence type="ECO:0000256" key="2">
    <source>
        <dbReference type="ARBA" id="ARBA00022603"/>
    </source>
</evidence>
<sequence>MTSSADEQGKSLSTPEFWNERYDTRTDDNPTHEWFRSYESLSSFFQTHLPSAASNPKILHLGSGDSTIPYDLARNRGYRDQVCVDFSQVVVDFMQRKNKSSNDDNNVVGGGDGTVWKWADVRNLRDTVADGSIDVAFDKGTMDAMIHGSPWDPPEDVWDNTGAYVREVHRILKKKEEEGGGGGGSGGGGVFLYVTYRQPHFIRPLLLGRGVEWEVEMEVLGEGGSSFEYFGWVLRRK</sequence>
<evidence type="ECO:0000256" key="3">
    <source>
        <dbReference type="ARBA" id="ARBA00022679"/>
    </source>
</evidence>
<evidence type="ECO:0000256" key="4">
    <source>
        <dbReference type="SAM" id="MobiDB-lite"/>
    </source>
</evidence>
<evidence type="ECO:0000313" key="5">
    <source>
        <dbReference type="EMBL" id="CAK4014371.1"/>
    </source>
</evidence>
<name>A0AAI8YYW4_9PEZI</name>
<dbReference type="InterPro" id="IPR051419">
    <property type="entry name" value="Lys/N-term_MeTrsfase_sf"/>
</dbReference>
<dbReference type="InterPro" id="IPR029063">
    <property type="entry name" value="SAM-dependent_MTases_sf"/>
</dbReference>
<proteinExistence type="inferred from homology"/>
<dbReference type="Gene3D" id="3.40.50.150">
    <property type="entry name" value="Vaccinia Virus protein VP39"/>
    <property type="match status" value="1"/>
</dbReference>
<dbReference type="CDD" id="cd02440">
    <property type="entry name" value="AdoMet_MTases"/>
    <property type="match status" value="1"/>
</dbReference>
<dbReference type="AlphaFoldDB" id="A0AAI8YYW4"/>
<accession>A0AAI8YYW4</accession>
<feature type="region of interest" description="Disordered" evidence="4">
    <location>
        <begin position="1"/>
        <end position="24"/>
    </location>
</feature>
<dbReference type="EMBL" id="CAVMBE010000025">
    <property type="protein sequence ID" value="CAK4014371.1"/>
    <property type="molecule type" value="Genomic_DNA"/>
</dbReference>
<dbReference type="PANTHER" id="PTHR12176:SF80">
    <property type="entry name" value="EEF1A LYSINE METHYLTRANSFERASE 4"/>
    <property type="match status" value="1"/>
</dbReference>
<keyword evidence="2 5" id="KW-0489">Methyltransferase</keyword>
<comment type="caution">
    <text evidence="5">The sequence shown here is derived from an EMBL/GenBank/DDBJ whole genome shotgun (WGS) entry which is preliminary data.</text>
</comment>
<protein>
    <submittedName>
        <fullName evidence="5">EEF1A lysine methyltransferase 4</fullName>
    </submittedName>
</protein>
<feature type="compositionally biased region" description="Polar residues" evidence="4">
    <location>
        <begin position="1"/>
        <end position="16"/>
    </location>
</feature>
<evidence type="ECO:0000313" key="6">
    <source>
        <dbReference type="Proteomes" id="UP001296104"/>
    </source>
</evidence>
<dbReference type="SUPFAM" id="SSF53335">
    <property type="entry name" value="S-adenosyl-L-methionine-dependent methyltransferases"/>
    <property type="match status" value="1"/>
</dbReference>